<protein>
    <submittedName>
        <fullName evidence="1">DUF4864 domain-containing protein</fullName>
    </submittedName>
</protein>
<dbReference type="EMBL" id="JAXLPB010000004">
    <property type="protein sequence ID" value="MDY8110038.1"/>
    <property type="molecule type" value="Genomic_DNA"/>
</dbReference>
<dbReference type="Pfam" id="PF16156">
    <property type="entry name" value="DUF4864"/>
    <property type="match status" value="1"/>
</dbReference>
<dbReference type="InterPro" id="IPR032347">
    <property type="entry name" value="DUF4864"/>
</dbReference>
<accession>A0ABU5I3U8</accession>
<dbReference type="Proteomes" id="UP001294412">
    <property type="component" value="Unassembled WGS sequence"/>
</dbReference>
<evidence type="ECO:0000313" key="1">
    <source>
        <dbReference type="EMBL" id="MDY8110038.1"/>
    </source>
</evidence>
<evidence type="ECO:0000313" key="2">
    <source>
        <dbReference type="Proteomes" id="UP001294412"/>
    </source>
</evidence>
<keyword evidence="2" id="KW-1185">Reference proteome</keyword>
<reference evidence="1 2" key="1">
    <citation type="submission" date="2023-12" db="EMBL/GenBank/DDBJ databases">
        <title>Description of Novel Strain Fulvimarina sp. 2208YS6-2-32 isolated from Uroteuthis (Photololigo) edulis.</title>
        <authorList>
            <person name="Park J.-S."/>
        </authorList>
    </citation>
    <scope>NUCLEOTIDE SEQUENCE [LARGE SCALE GENOMIC DNA]</scope>
    <source>
        <strain evidence="1 2">2208YS6-2-32</strain>
    </source>
</reference>
<sequence>MNRLALRLAVLVALSGPMATKIAKADDASDVRAAITAQIEAFRADDGAAAYAFAAPQIQAMTGSQERFMDMVRTGYPQVYRANNVSFGALQPYAGGFVQDVFLTDPKGQAWIASYTLERQDDGSMKITGVQIRKSEELAV</sequence>
<organism evidence="1 2">
    <name type="scientific">Fulvimarina uroteuthidis</name>
    <dbReference type="NCBI Taxonomy" id="3098149"/>
    <lineage>
        <taxon>Bacteria</taxon>
        <taxon>Pseudomonadati</taxon>
        <taxon>Pseudomonadota</taxon>
        <taxon>Alphaproteobacteria</taxon>
        <taxon>Hyphomicrobiales</taxon>
        <taxon>Aurantimonadaceae</taxon>
        <taxon>Fulvimarina</taxon>
    </lineage>
</organism>
<gene>
    <name evidence="1" type="ORF">U0C82_12900</name>
</gene>
<proteinExistence type="predicted"/>
<name>A0ABU5I3U8_9HYPH</name>
<comment type="caution">
    <text evidence="1">The sequence shown here is derived from an EMBL/GenBank/DDBJ whole genome shotgun (WGS) entry which is preliminary data.</text>
</comment>